<dbReference type="OrthoDB" id="4538292at2"/>
<dbReference type="AlphaFoldDB" id="A0A1M6LY74"/>
<feature type="region of interest" description="Disordered" evidence="1">
    <location>
        <begin position="177"/>
        <end position="211"/>
    </location>
</feature>
<evidence type="ECO:0000256" key="1">
    <source>
        <dbReference type="SAM" id="MobiDB-lite"/>
    </source>
</evidence>
<accession>A0A1M6LY74</accession>
<dbReference type="EMBL" id="FQZK01000009">
    <property type="protein sequence ID" value="SHJ76188.1"/>
    <property type="molecule type" value="Genomic_DNA"/>
</dbReference>
<dbReference type="RefSeq" id="WP_073380279.1">
    <property type="nucleotide sequence ID" value="NZ_FQZK01000009.1"/>
</dbReference>
<sequence length="217" mass="23184">MGDLQRAPESVGAWLWFVVPDGAPDTAAVLAPLAEAAAVLREHGLLHLESVDAVWEHPRGGRIDDLRTVPVPGGAITESLVRDIEETRPSESSEARLKLVRTHGSGTWVDGSGTARTEDDLVVLESMPVLDEISLEAAVHHDVWARYAFSGIPHPQVYDANAPRLAAALQGIEAAVGTKTEPGDSTGFGRVQGYGIQDPEPDDIEDGRAPDLTYLLS</sequence>
<proteinExistence type="predicted"/>
<name>A0A1M6LY74_9ACTN</name>
<organism evidence="2 3">
    <name type="scientific">Nocardiopsis flavescens</name>
    <dbReference type="NCBI Taxonomy" id="758803"/>
    <lineage>
        <taxon>Bacteria</taxon>
        <taxon>Bacillati</taxon>
        <taxon>Actinomycetota</taxon>
        <taxon>Actinomycetes</taxon>
        <taxon>Streptosporangiales</taxon>
        <taxon>Nocardiopsidaceae</taxon>
        <taxon>Nocardiopsis</taxon>
    </lineage>
</organism>
<dbReference type="STRING" id="758803.SAMN05421803_109107"/>
<dbReference type="Proteomes" id="UP000184452">
    <property type="component" value="Unassembled WGS sequence"/>
</dbReference>
<evidence type="ECO:0000313" key="2">
    <source>
        <dbReference type="EMBL" id="SHJ76188.1"/>
    </source>
</evidence>
<reference evidence="2 3" key="1">
    <citation type="submission" date="2016-11" db="EMBL/GenBank/DDBJ databases">
        <authorList>
            <person name="Jaros S."/>
            <person name="Januszkiewicz K."/>
            <person name="Wedrychowicz H."/>
        </authorList>
    </citation>
    <scope>NUCLEOTIDE SEQUENCE [LARGE SCALE GENOMIC DNA]</scope>
    <source>
        <strain evidence="2 3">CGMCC 4.5723</strain>
    </source>
</reference>
<gene>
    <name evidence="2" type="ORF">SAMN05421803_109107</name>
</gene>
<protein>
    <submittedName>
        <fullName evidence="2">Uncharacterized protein</fullName>
    </submittedName>
</protein>
<evidence type="ECO:0000313" key="3">
    <source>
        <dbReference type="Proteomes" id="UP000184452"/>
    </source>
</evidence>
<keyword evidence="3" id="KW-1185">Reference proteome</keyword>